<dbReference type="RefSeq" id="XP_045141954.1">
    <property type="nucleotide sequence ID" value="XM_045286019.1"/>
</dbReference>
<accession>A0AC55CRK8</accession>
<gene>
    <name evidence="2" type="primary">CCDC78</name>
</gene>
<proteinExistence type="predicted"/>
<evidence type="ECO:0000313" key="2">
    <source>
        <dbReference type="RefSeq" id="XP_045141954.1"/>
    </source>
</evidence>
<evidence type="ECO:0000313" key="1">
    <source>
        <dbReference type="Proteomes" id="UP000694863"/>
    </source>
</evidence>
<organism evidence="1 2">
    <name type="scientific">Echinops telfairi</name>
    <name type="common">Lesser hedgehog tenrec</name>
    <dbReference type="NCBI Taxonomy" id="9371"/>
    <lineage>
        <taxon>Eukaryota</taxon>
        <taxon>Metazoa</taxon>
        <taxon>Chordata</taxon>
        <taxon>Craniata</taxon>
        <taxon>Vertebrata</taxon>
        <taxon>Euteleostomi</taxon>
        <taxon>Mammalia</taxon>
        <taxon>Eutheria</taxon>
        <taxon>Afrotheria</taxon>
        <taxon>Tenrecidae</taxon>
        <taxon>Tenrecinae</taxon>
        <taxon>Echinops</taxon>
    </lineage>
</organism>
<dbReference type="Proteomes" id="UP000694863">
    <property type="component" value="Unplaced"/>
</dbReference>
<name>A0AC55CRK8_ECHTE</name>
<protein>
    <submittedName>
        <fullName evidence="2">Coiled-coil domain-containing protein 78</fullName>
    </submittedName>
</protein>
<reference evidence="2" key="1">
    <citation type="submission" date="2025-08" db="UniProtKB">
        <authorList>
            <consortium name="RefSeq"/>
        </authorList>
    </citation>
    <scope>IDENTIFICATION</scope>
</reference>
<keyword evidence="1" id="KW-1185">Reference proteome</keyword>
<sequence>MEKGAATGPRPGPPPRSTKNALPLSEDRWSADHPAWAPSLEPEGPSDLELNEGQQLQIAKELVGLQLSTHRLREQQEAEVFHLQSEVLRLESRVLELELCEEQASRGQRQAQAQSHPRDRRPQHATGARSQEPADPVSMPHGPGGGQWVGQAVWGPAPASVHPQRLATAERALEQQEAQRQALQTLVAALGRQLQGAREEARAAGERVALQAEALSACQRQLRQAEADNSQLQMQLKRLNEEHAVQLQRCARDVANYTDAAGQAPAVMSLQTFLEATLEGIRAAHRSREQQLARAARTYRKQLADLRSRHEALLAAHRLPQAVLDLATGDLELAPRHLTTELSHLQGTSGKETQRGTLQAQRGPGVTSLEGTSESQILDAASWAQIRQKLQDFSRGAQAELERERAQLLGRATAAEAQLSELRQYVDQHLGRYKQEILRLRKLGEQRPTADVIPAAQPPRPRTRSR</sequence>